<evidence type="ECO:0000259" key="6">
    <source>
        <dbReference type="Pfam" id="PF10058"/>
    </source>
</evidence>
<sequence>MGAIISRWKTKPSTVELLETLDKVCSPLLSCLPNPQTAFSHCDLITHHRADIKDLEEFRAKNQRLQKLWVGRLLIYSSALYLITCLCVYYLYFPEQWSARLITALPLLAFPALVLLVRKLLIFLFSKRTERNNEKLDDLKAQKRKILEEVMETETYKNAKLILERFDPESKKKAEAEATPVRPHMTPRPGQDLRQRHVAMATPGPVPRPMSPGGTPLHGAPGGPPEKGLAGSVASPTGASQAETPQQMMRRSMIPYSPGPGLGMRPPGPPLARPILPRERSAVDRVIEYLVGDGPQNRYALICQQCFSHNGMALKEEFEYVAFRCAYCYFMNPARKTRLQAPRLPEFSFERRLRSESPETQSSAATETPEDSDAPEDRIVSARSARVSHSGTPWSKVHSFKKFPSEDIERTTTLEPQDPTAEDPPAAHASEEEEAQSQQSPSPSEDVQQEEAGAQGQQQKEEESN</sequence>
<comment type="domain">
    <text evidence="4">The C4-type zinc finger motif is necessary both for its ER three-way tubular junction localization and formation.</text>
</comment>
<keyword evidence="4" id="KW-0472">Membrane</keyword>
<proteinExistence type="inferred from homology"/>
<evidence type="ECO:0000256" key="3">
    <source>
        <dbReference type="ARBA" id="ARBA00047002"/>
    </source>
</evidence>
<comment type="function">
    <text evidence="4">Plays a role in determining ER morphology.</text>
</comment>
<evidence type="ECO:0000313" key="8">
    <source>
        <dbReference type="Proteomes" id="UP001108240"/>
    </source>
</evidence>
<comment type="subcellular location">
    <subcellularLocation>
        <location evidence="1 4">Endoplasmic reticulum membrane</location>
        <topology evidence="1 4">Multi-pass membrane protein</topology>
        <orientation evidence="1 4">Cytoplasmic side</orientation>
    </subcellularLocation>
</comment>
<accession>A0A8C0Y0G9</accession>
<evidence type="ECO:0000256" key="5">
    <source>
        <dbReference type="SAM" id="MobiDB-lite"/>
    </source>
</evidence>
<dbReference type="InterPro" id="IPR040115">
    <property type="entry name" value="Lnp"/>
</dbReference>
<dbReference type="Proteomes" id="UP001108240">
    <property type="component" value="Unplaced"/>
</dbReference>
<reference evidence="7" key="2">
    <citation type="submission" date="2025-09" db="UniProtKB">
        <authorList>
            <consortium name="Ensembl"/>
        </authorList>
    </citation>
    <scope>IDENTIFICATION</scope>
</reference>
<dbReference type="PANTHER" id="PTHR22166:SF14">
    <property type="entry name" value="ENDOPLASMIC RETICULUM JUNCTION FORMATION PROTEIN LUNAPARK-B"/>
    <property type="match status" value="1"/>
</dbReference>
<comment type="similarity">
    <text evidence="2 4">Belongs to the lunapark family.</text>
</comment>
<name>A0A8C0Y0G9_CYPCA</name>
<dbReference type="GO" id="GO:0008270">
    <property type="term" value="F:zinc ion binding"/>
    <property type="evidence" value="ECO:0007669"/>
    <property type="project" value="UniProtKB-KW"/>
</dbReference>
<dbReference type="Ensembl" id="ENSCCRT00000003677.2">
    <property type="protein sequence ID" value="ENSCCRP00000003328.2"/>
    <property type="gene ID" value="ENSCCRG00000002052.2"/>
</dbReference>
<comment type="subunit">
    <text evidence="3 4">Homodimer; homodimerization requires the C4-type zinc finger motif and decreases during mitosis in a phosphorylation-dependent manner.</text>
</comment>
<keyword evidence="4" id="KW-0479">Metal-binding</keyword>
<dbReference type="GO" id="GO:0071788">
    <property type="term" value="P:endoplasmic reticulum tubular network maintenance"/>
    <property type="evidence" value="ECO:0007669"/>
    <property type="project" value="UniProtKB-UniRule"/>
</dbReference>
<dbReference type="AlphaFoldDB" id="A0A8C0Y0G9"/>
<feature type="region of interest" description="Disordered" evidence="5">
    <location>
        <begin position="350"/>
        <end position="465"/>
    </location>
</feature>
<dbReference type="InterPro" id="IPR019273">
    <property type="entry name" value="Lunapark_Znf"/>
</dbReference>
<evidence type="ECO:0000256" key="1">
    <source>
        <dbReference type="ARBA" id="ARBA00004215"/>
    </source>
</evidence>
<keyword evidence="4" id="KW-0256">Endoplasmic reticulum</keyword>
<feature type="compositionally biased region" description="Low complexity" evidence="5">
    <location>
        <begin position="436"/>
        <end position="458"/>
    </location>
</feature>
<dbReference type="GO" id="GO:0042802">
    <property type="term" value="F:identical protein binding"/>
    <property type="evidence" value="ECO:0007669"/>
    <property type="project" value="UniProtKB-UniRule"/>
</dbReference>
<evidence type="ECO:0000256" key="4">
    <source>
        <dbReference type="RuleBase" id="RU367073"/>
    </source>
</evidence>
<feature type="region of interest" description="Disordered" evidence="5">
    <location>
        <begin position="169"/>
        <end position="248"/>
    </location>
</feature>
<feature type="transmembrane region" description="Helical" evidence="4">
    <location>
        <begin position="73"/>
        <end position="92"/>
    </location>
</feature>
<protein>
    <recommendedName>
        <fullName evidence="4">Endoplasmic reticulum junction formation protein lunapark</fullName>
    </recommendedName>
</protein>
<dbReference type="PANTHER" id="PTHR22166">
    <property type="entry name" value="ENDOPLASMIC RETICULUM JUNCTION FORMATION PROTEIN LUNAPARK"/>
    <property type="match status" value="1"/>
</dbReference>
<feature type="domain" description="Lunapark zinc ribbon" evidence="6">
    <location>
        <begin position="283"/>
        <end position="332"/>
    </location>
</feature>
<keyword evidence="8" id="KW-1185">Reference proteome</keyword>
<feature type="compositionally biased region" description="Basic and acidic residues" evidence="5">
    <location>
        <begin position="403"/>
        <end position="412"/>
    </location>
</feature>
<dbReference type="GeneTree" id="ENSGT00390000001859"/>
<evidence type="ECO:0000256" key="2">
    <source>
        <dbReference type="ARBA" id="ARBA00009940"/>
    </source>
</evidence>
<reference evidence="7" key="1">
    <citation type="submission" date="2025-08" db="UniProtKB">
        <authorList>
            <consortium name="Ensembl"/>
        </authorList>
    </citation>
    <scope>IDENTIFICATION</scope>
</reference>
<feature type="compositionally biased region" description="Polar residues" evidence="5">
    <location>
        <begin position="234"/>
        <end position="248"/>
    </location>
</feature>
<evidence type="ECO:0000313" key="7">
    <source>
        <dbReference type="Ensembl" id="ENSCCRP00000003328.2"/>
    </source>
</evidence>
<organism evidence="7 8">
    <name type="scientific">Cyprinus carpio carpio</name>
    <dbReference type="NCBI Taxonomy" id="630221"/>
    <lineage>
        <taxon>Eukaryota</taxon>
        <taxon>Metazoa</taxon>
        <taxon>Chordata</taxon>
        <taxon>Craniata</taxon>
        <taxon>Vertebrata</taxon>
        <taxon>Euteleostomi</taxon>
        <taxon>Actinopterygii</taxon>
        <taxon>Neopterygii</taxon>
        <taxon>Teleostei</taxon>
        <taxon>Ostariophysi</taxon>
        <taxon>Cypriniformes</taxon>
        <taxon>Cyprinidae</taxon>
        <taxon>Cyprininae</taxon>
        <taxon>Cyprinus</taxon>
    </lineage>
</organism>
<keyword evidence="4" id="KW-0812">Transmembrane</keyword>
<dbReference type="Pfam" id="PF10058">
    <property type="entry name" value="Zn_ribbon_10"/>
    <property type="match status" value="1"/>
</dbReference>
<dbReference type="GO" id="GO:1903373">
    <property type="term" value="P:positive regulation of endoplasmic reticulum tubular network organization"/>
    <property type="evidence" value="ECO:0007669"/>
    <property type="project" value="UniProtKB-UniRule"/>
</dbReference>
<dbReference type="GO" id="GO:0098826">
    <property type="term" value="C:endoplasmic reticulum tubular network membrane"/>
    <property type="evidence" value="ECO:0007669"/>
    <property type="project" value="UniProtKB-UniRule"/>
</dbReference>
<keyword evidence="4" id="KW-1133">Transmembrane helix</keyword>
<keyword evidence="4" id="KW-0862">Zinc</keyword>
<dbReference type="OMA" id="CGYFNPS"/>
<feature type="transmembrane region" description="Helical" evidence="4">
    <location>
        <begin position="104"/>
        <end position="125"/>
    </location>
</feature>
<keyword evidence="4" id="KW-0863">Zinc-finger</keyword>